<protein>
    <submittedName>
        <fullName evidence="1">Uncharacterized protein</fullName>
    </submittedName>
</protein>
<sequence length="108" mass="12320">MVIDKIDGNVASVAAHYDMTGICYEPFARLNGGRMSVHTVRQLLRTMQKNASIMYLRKNIARPKIYNDERVRSLSLLETPRHDDMGGLAEECERLGTLKMVSRFWGGF</sequence>
<organism evidence="1 2">
    <name type="scientific">Nesidiocoris tenuis</name>
    <dbReference type="NCBI Taxonomy" id="355587"/>
    <lineage>
        <taxon>Eukaryota</taxon>
        <taxon>Metazoa</taxon>
        <taxon>Ecdysozoa</taxon>
        <taxon>Arthropoda</taxon>
        <taxon>Hexapoda</taxon>
        <taxon>Insecta</taxon>
        <taxon>Pterygota</taxon>
        <taxon>Neoptera</taxon>
        <taxon>Paraneoptera</taxon>
        <taxon>Hemiptera</taxon>
        <taxon>Heteroptera</taxon>
        <taxon>Panheteroptera</taxon>
        <taxon>Cimicomorpha</taxon>
        <taxon>Miridae</taxon>
        <taxon>Dicyphina</taxon>
        <taxon>Nesidiocoris</taxon>
    </lineage>
</organism>
<gene>
    <name evidence="1" type="ORF">NTJ_03829</name>
</gene>
<name>A0ABN7AJG7_9HEMI</name>
<evidence type="ECO:0000313" key="2">
    <source>
        <dbReference type="Proteomes" id="UP001307889"/>
    </source>
</evidence>
<keyword evidence="2" id="KW-1185">Reference proteome</keyword>
<evidence type="ECO:0000313" key="1">
    <source>
        <dbReference type="EMBL" id="BES91020.1"/>
    </source>
</evidence>
<proteinExistence type="predicted"/>
<reference evidence="1 2" key="1">
    <citation type="submission" date="2023-09" db="EMBL/GenBank/DDBJ databases">
        <title>Nesidiocoris tenuis whole genome shotgun sequence.</title>
        <authorList>
            <person name="Shibata T."/>
            <person name="Shimoda M."/>
            <person name="Kobayashi T."/>
            <person name="Uehara T."/>
        </authorList>
    </citation>
    <scope>NUCLEOTIDE SEQUENCE [LARGE SCALE GENOMIC DNA]</scope>
    <source>
        <strain evidence="1 2">Japan</strain>
    </source>
</reference>
<dbReference type="Proteomes" id="UP001307889">
    <property type="component" value="Chromosome 2"/>
</dbReference>
<accession>A0ABN7AJG7</accession>
<dbReference type="EMBL" id="AP028910">
    <property type="protein sequence ID" value="BES91020.1"/>
    <property type="molecule type" value="Genomic_DNA"/>
</dbReference>